<accession>A0ABW7U7Q3</accession>
<dbReference type="InterPro" id="IPR001647">
    <property type="entry name" value="HTH_TetR"/>
</dbReference>
<sequence>MNERTRPSGDRAARKRAAIIGAARAQFLEHGFGVGVDQIAAQAGVSKMTVYNHFGSKEALFADVIGDALEQALGTTAEEMSRQLEADDDIREVLIATARGWVQGIAQDDVLRLRTLIAAETRRFPSLGRAWREQGPERFAEPLGTALHATPDLEIPDLEVAIIQFYALVLYPHVVHSTYGDRLSPDLSERLIERGVDMFLAYYRAS</sequence>
<keyword evidence="1 2" id="KW-0238">DNA-binding</keyword>
<evidence type="ECO:0000313" key="4">
    <source>
        <dbReference type="EMBL" id="MFI1714793.1"/>
    </source>
</evidence>
<reference evidence="4 5" key="1">
    <citation type="submission" date="2024-10" db="EMBL/GenBank/DDBJ databases">
        <title>The Natural Products Discovery Center: Release of the First 8490 Sequenced Strains for Exploring Actinobacteria Biosynthetic Diversity.</title>
        <authorList>
            <person name="Kalkreuter E."/>
            <person name="Kautsar S.A."/>
            <person name="Yang D."/>
            <person name="Bader C.D."/>
            <person name="Teijaro C.N."/>
            <person name="Fluegel L."/>
            <person name="Davis C.M."/>
            <person name="Simpson J.R."/>
            <person name="Lauterbach L."/>
            <person name="Steele A.D."/>
            <person name="Gui C."/>
            <person name="Meng S."/>
            <person name="Li G."/>
            <person name="Viehrig K."/>
            <person name="Ye F."/>
            <person name="Su P."/>
            <person name="Kiefer A.F."/>
            <person name="Nichols A."/>
            <person name="Cepeda A.J."/>
            <person name="Yan W."/>
            <person name="Fan B."/>
            <person name="Jiang Y."/>
            <person name="Adhikari A."/>
            <person name="Zheng C.-J."/>
            <person name="Schuster L."/>
            <person name="Cowan T.M."/>
            <person name="Smanski M.J."/>
            <person name="Chevrette M.G."/>
            <person name="De Carvalho L.P.S."/>
            <person name="Shen B."/>
        </authorList>
    </citation>
    <scope>NUCLEOTIDE SEQUENCE [LARGE SCALE GENOMIC DNA]</scope>
    <source>
        <strain evidence="4 5">NPDC020602</strain>
    </source>
</reference>
<dbReference type="InterPro" id="IPR039536">
    <property type="entry name" value="TetR_C_Proteobacteria"/>
</dbReference>
<proteinExistence type="predicted"/>
<evidence type="ECO:0000256" key="1">
    <source>
        <dbReference type="ARBA" id="ARBA00023125"/>
    </source>
</evidence>
<name>A0ABW7U7Q3_9ACTN</name>
<feature type="DNA-binding region" description="H-T-H motif" evidence="2">
    <location>
        <begin position="35"/>
        <end position="54"/>
    </location>
</feature>
<dbReference type="InterPro" id="IPR009057">
    <property type="entry name" value="Homeodomain-like_sf"/>
</dbReference>
<dbReference type="RefSeq" id="WP_398709358.1">
    <property type="nucleotide sequence ID" value="NZ_JBIRUI010000005.1"/>
</dbReference>
<dbReference type="PANTHER" id="PTHR30055:SF146">
    <property type="entry name" value="HTH-TYPE TRANSCRIPTIONAL DUAL REGULATOR CECR"/>
    <property type="match status" value="1"/>
</dbReference>
<dbReference type="PANTHER" id="PTHR30055">
    <property type="entry name" value="HTH-TYPE TRANSCRIPTIONAL REGULATOR RUTR"/>
    <property type="match status" value="1"/>
</dbReference>
<dbReference type="EMBL" id="JBIRUI010000005">
    <property type="protein sequence ID" value="MFI1714793.1"/>
    <property type="molecule type" value="Genomic_DNA"/>
</dbReference>
<dbReference type="PROSITE" id="PS50977">
    <property type="entry name" value="HTH_TETR_2"/>
    <property type="match status" value="1"/>
</dbReference>
<keyword evidence="5" id="KW-1185">Reference proteome</keyword>
<dbReference type="SUPFAM" id="SSF46689">
    <property type="entry name" value="Homeodomain-like"/>
    <property type="match status" value="1"/>
</dbReference>
<evidence type="ECO:0000313" key="5">
    <source>
        <dbReference type="Proteomes" id="UP001611339"/>
    </source>
</evidence>
<comment type="caution">
    <text evidence="4">The sequence shown here is derived from an EMBL/GenBank/DDBJ whole genome shotgun (WGS) entry which is preliminary data.</text>
</comment>
<dbReference type="Gene3D" id="1.10.357.10">
    <property type="entry name" value="Tetracycline Repressor, domain 2"/>
    <property type="match status" value="1"/>
</dbReference>
<feature type="domain" description="HTH tetR-type" evidence="3">
    <location>
        <begin position="13"/>
        <end position="72"/>
    </location>
</feature>
<dbReference type="PRINTS" id="PR00455">
    <property type="entry name" value="HTHTETR"/>
</dbReference>
<gene>
    <name evidence="4" type="ORF">ACH407_14635</name>
</gene>
<dbReference type="Pfam" id="PF14246">
    <property type="entry name" value="TetR_C_7"/>
    <property type="match status" value="1"/>
</dbReference>
<protein>
    <submittedName>
        <fullName evidence="4">TetR/AcrR family transcriptional regulator</fullName>
    </submittedName>
</protein>
<evidence type="ECO:0000259" key="3">
    <source>
        <dbReference type="PROSITE" id="PS50977"/>
    </source>
</evidence>
<evidence type="ECO:0000256" key="2">
    <source>
        <dbReference type="PROSITE-ProRule" id="PRU00335"/>
    </source>
</evidence>
<dbReference type="Proteomes" id="UP001611339">
    <property type="component" value="Unassembled WGS sequence"/>
</dbReference>
<organism evidence="4 5">
    <name type="scientific">Streptomyces litmocidini</name>
    <dbReference type="NCBI Taxonomy" id="67318"/>
    <lineage>
        <taxon>Bacteria</taxon>
        <taxon>Bacillati</taxon>
        <taxon>Actinomycetota</taxon>
        <taxon>Actinomycetes</taxon>
        <taxon>Kitasatosporales</taxon>
        <taxon>Streptomycetaceae</taxon>
        <taxon>Streptomyces</taxon>
    </lineage>
</organism>
<dbReference type="Pfam" id="PF00440">
    <property type="entry name" value="TetR_N"/>
    <property type="match status" value="1"/>
</dbReference>
<dbReference type="InterPro" id="IPR050109">
    <property type="entry name" value="HTH-type_TetR-like_transc_reg"/>
</dbReference>